<evidence type="ECO:0000259" key="1">
    <source>
        <dbReference type="Pfam" id="PF00535"/>
    </source>
</evidence>
<dbReference type="Proteomes" id="UP000199040">
    <property type="component" value="Unassembled WGS sequence"/>
</dbReference>
<dbReference type="PANTHER" id="PTHR22916">
    <property type="entry name" value="GLYCOSYLTRANSFERASE"/>
    <property type="match status" value="1"/>
</dbReference>
<proteinExistence type="predicted"/>
<evidence type="ECO:0000313" key="2">
    <source>
        <dbReference type="EMBL" id="SFH36014.1"/>
    </source>
</evidence>
<dbReference type="STRING" id="442341.SAMN04487959_10364"/>
<accession>A0A1I2ZE57</accession>
<dbReference type="GO" id="GO:0016758">
    <property type="term" value="F:hexosyltransferase activity"/>
    <property type="evidence" value="ECO:0007669"/>
    <property type="project" value="UniProtKB-ARBA"/>
</dbReference>
<dbReference type="Gene3D" id="3.90.550.10">
    <property type="entry name" value="Spore Coat Polysaccharide Biosynthesis Protein SpsA, Chain A"/>
    <property type="match status" value="1"/>
</dbReference>
<keyword evidence="2" id="KW-0808">Transferase</keyword>
<dbReference type="PANTHER" id="PTHR22916:SF3">
    <property type="entry name" value="UDP-GLCNAC:BETAGAL BETA-1,3-N-ACETYLGLUCOSAMINYLTRANSFERASE-LIKE PROTEIN 1"/>
    <property type="match status" value="1"/>
</dbReference>
<dbReference type="AlphaFoldDB" id="A0A1I2ZE57"/>
<dbReference type="Pfam" id="PF00535">
    <property type="entry name" value="Glycos_transf_2"/>
    <property type="match status" value="1"/>
</dbReference>
<dbReference type="RefSeq" id="WP_092843830.1">
    <property type="nucleotide sequence ID" value="NZ_FOPY01000003.1"/>
</dbReference>
<dbReference type="SUPFAM" id="SSF53448">
    <property type="entry name" value="Nucleotide-diphospho-sugar transferases"/>
    <property type="match status" value="1"/>
</dbReference>
<dbReference type="CDD" id="cd00761">
    <property type="entry name" value="Glyco_tranf_GTA_type"/>
    <property type="match status" value="1"/>
</dbReference>
<feature type="domain" description="Glycosyltransferase 2-like" evidence="1">
    <location>
        <begin position="5"/>
        <end position="116"/>
    </location>
</feature>
<dbReference type="InterPro" id="IPR001173">
    <property type="entry name" value="Glyco_trans_2-like"/>
</dbReference>
<protein>
    <submittedName>
        <fullName evidence="2">Glycosyl transferase family 2</fullName>
    </submittedName>
</protein>
<name>A0A1I2ZE57_9GAMM</name>
<gene>
    <name evidence="2" type="ORF">SAMN04487959_10364</name>
</gene>
<reference evidence="2 3" key="1">
    <citation type="submission" date="2016-10" db="EMBL/GenBank/DDBJ databases">
        <authorList>
            <person name="de Groot N.N."/>
        </authorList>
    </citation>
    <scope>NUCLEOTIDE SEQUENCE [LARGE SCALE GENOMIC DNA]</scope>
    <source>
        <strain evidence="2 3">CGMCC 1.6848</strain>
    </source>
</reference>
<sequence length="297" mass="33848">MKTVSVYIPTRNRPEFLERALESLVKQQHKAFQVLVCDDGSSAENKPRVLSVINRYRQRFSDLVFFNEPESRGACHARNRMIGAAEGTYITGLDDDDEFMPERLRVFLDSRQLDQYAYLSAGKIVDDGTSSFESIETHGEITLDKLLHSNIAGNQVFTRTEYLKAVGGFDEHFVSWQDYDLWVRLTREFGAGYKIEKCTYLWHVGHELGRISNPAKVSAGYHQFLDKHAGLLSRRHRQALAVQDRVQSELPLSLGFALANMNLKTCYPLTKHLARSQFPGFFLLLRNVMRPVGGSKA</sequence>
<dbReference type="EMBL" id="FOPY01000003">
    <property type="protein sequence ID" value="SFH36014.1"/>
    <property type="molecule type" value="Genomic_DNA"/>
</dbReference>
<dbReference type="InterPro" id="IPR029044">
    <property type="entry name" value="Nucleotide-diphossugar_trans"/>
</dbReference>
<organism evidence="2 3">
    <name type="scientific">Modicisalibacter xianhensis</name>
    <dbReference type="NCBI Taxonomy" id="442341"/>
    <lineage>
        <taxon>Bacteria</taxon>
        <taxon>Pseudomonadati</taxon>
        <taxon>Pseudomonadota</taxon>
        <taxon>Gammaproteobacteria</taxon>
        <taxon>Oceanospirillales</taxon>
        <taxon>Halomonadaceae</taxon>
        <taxon>Modicisalibacter</taxon>
    </lineage>
</organism>
<evidence type="ECO:0000313" key="3">
    <source>
        <dbReference type="Proteomes" id="UP000199040"/>
    </source>
</evidence>
<keyword evidence="3" id="KW-1185">Reference proteome</keyword>